<evidence type="ECO:0000313" key="5">
    <source>
        <dbReference type="EMBL" id="SPQ99549.1"/>
    </source>
</evidence>
<dbReference type="InterPro" id="IPR019156">
    <property type="entry name" value="Ataxin-10_domain"/>
</dbReference>
<dbReference type="Proteomes" id="UP000290189">
    <property type="component" value="Unassembled WGS sequence"/>
</dbReference>
<dbReference type="GO" id="GO:0051301">
    <property type="term" value="P:cell division"/>
    <property type="evidence" value="ECO:0007669"/>
    <property type="project" value="UniProtKB-KW"/>
</dbReference>
<feature type="domain" description="Ataxin-10" evidence="3">
    <location>
        <begin position="279"/>
        <end position="353"/>
    </location>
</feature>
<keyword evidence="1" id="KW-0132">Cell division</keyword>
<evidence type="ECO:0000256" key="2">
    <source>
        <dbReference type="ARBA" id="ARBA00023306"/>
    </source>
</evidence>
<dbReference type="Gene3D" id="1.25.10.10">
    <property type="entry name" value="Leucine-rich Repeat Variant"/>
    <property type="match status" value="1"/>
</dbReference>
<dbReference type="AlphaFoldDB" id="A0A0G4IXE2"/>
<dbReference type="EMBL" id="OVEO01000012">
    <property type="protein sequence ID" value="SPQ99549.1"/>
    <property type="molecule type" value="Genomic_DNA"/>
</dbReference>
<dbReference type="SUPFAM" id="SSF48371">
    <property type="entry name" value="ARM repeat"/>
    <property type="match status" value="1"/>
</dbReference>
<dbReference type="Pfam" id="PF09759">
    <property type="entry name" value="Atx10homo_assoc"/>
    <property type="match status" value="1"/>
</dbReference>
<dbReference type="STRING" id="37360.A0A0G4IXE2"/>
<dbReference type="InterPro" id="IPR051374">
    <property type="entry name" value="Ataxin-10/CTR86_families"/>
</dbReference>
<dbReference type="Proteomes" id="UP000039324">
    <property type="component" value="Unassembled WGS sequence"/>
</dbReference>
<gene>
    <name evidence="4" type="ORF">PBRA_007651</name>
    <name evidence="5" type="ORF">PLBR_LOCUS6764</name>
</gene>
<proteinExistence type="predicted"/>
<evidence type="ECO:0000256" key="1">
    <source>
        <dbReference type="ARBA" id="ARBA00022618"/>
    </source>
</evidence>
<name>A0A0G4IXE2_PLABS</name>
<evidence type="ECO:0000313" key="6">
    <source>
        <dbReference type="Proteomes" id="UP000039324"/>
    </source>
</evidence>
<evidence type="ECO:0000313" key="7">
    <source>
        <dbReference type="Proteomes" id="UP000290189"/>
    </source>
</evidence>
<dbReference type="OrthoDB" id="379794at2759"/>
<evidence type="ECO:0000259" key="3">
    <source>
        <dbReference type="Pfam" id="PF09759"/>
    </source>
</evidence>
<dbReference type="InterPro" id="IPR016024">
    <property type="entry name" value="ARM-type_fold"/>
</dbReference>
<keyword evidence="6" id="KW-1185">Reference proteome</keyword>
<evidence type="ECO:0000313" key="4">
    <source>
        <dbReference type="EMBL" id="CEO99917.1"/>
    </source>
</evidence>
<reference evidence="5 7" key="2">
    <citation type="submission" date="2018-03" db="EMBL/GenBank/DDBJ databases">
        <authorList>
            <person name="Fogelqvist J."/>
        </authorList>
    </citation>
    <scope>NUCLEOTIDE SEQUENCE [LARGE SCALE GENOMIC DNA]</scope>
</reference>
<keyword evidence="2" id="KW-0131">Cell cycle</keyword>
<dbReference type="GO" id="GO:0005829">
    <property type="term" value="C:cytosol"/>
    <property type="evidence" value="ECO:0007669"/>
    <property type="project" value="TreeGrafter"/>
</dbReference>
<dbReference type="PANTHER" id="PTHR13255">
    <property type="entry name" value="ATAXIN-10"/>
    <property type="match status" value="1"/>
</dbReference>
<dbReference type="EMBL" id="CDSF01000095">
    <property type="protein sequence ID" value="CEO99917.1"/>
    <property type="molecule type" value="Genomic_DNA"/>
</dbReference>
<accession>A0A0G4IXE2</accession>
<keyword evidence="5" id="KW-0496">Mitochondrion</keyword>
<reference evidence="4 6" key="1">
    <citation type="submission" date="2015-02" db="EMBL/GenBank/DDBJ databases">
        <authorList>
            <person name="Chooi Y.-H."/>
        </authorList>
    </citation>
    <scope>NUCLEOTIDE SEQUENCE [LARGE SCALE GENOMIC DNA]</scope>
    <source>
        <strain evidence="4">E3</strain>
    </source>
</reference>
<geneLocation type="mitochondrion" evidence="5"/>
<dbReference type="InterPro" id="IPR011989">
    <property type="entry name" value="ARM-like"/>
</dbReference>
<organism evidence="4 6">
    <name type="scientific">Plasmodiophora brassicae</name>
    <name type="common">Clubroot disease agent</name>
    <dbReference type="NCBI Taxonomy" id="37360"/>
    <lineage>
        <taxon>Eukaryota</taxon>
        <taxon>Sar</taxon>
        <taxon>Rhizaria</taxon>
        <taxon>Endomyxa</taxon>
        <taxon>Phytomyxea</taxon>
        <taxon>Plasmodiophorida</taxon>
        <taxon>Plasmodiophoridae</taxon>
        <taxon>Plasmodiophora</taxon>
    </lineage>
</organism>
<protein>
    <recommendedName>
        <fullName evidence="3">Ataxin-10 domain-containing protein</fullName>
    </recommendedName>
</protein>
<sequence length="363" mass="39524">MLDNLDDILVAIRTPAQCRQACASVRDLSATESVDERRRLSACIDPLIDVAIGAGDARRPAAQALVNLAQNIPEHAEVVFRRLLDANVFTDDTAPSAVRALLFSCIRCSTSCIDLLLTADAGRAAMNVVLTVDTDAELQWAMLSVQCITRAGHAGRLPPARVAVEVIDQLIEDDASSLSRDAIRGISDFVVALLTDWHDAFGARLLGRTGDIDEDDLDRLYAGLDLANTFVICRTCLGIIPGRNVADVALSLLAACGNDDGPKPRRRPDDDEQRSPMSMKCTLVRLLANLCAVDGDARTRVGEDDALMLLLNQCKIDDENPFMREWVVVAIRHLTDGNPDVQHRIAAIQPTSLNTFFESKMLP</sequence>
<dbReference type="PANTHER" id="PTHR13255:SF0">
    <property type="entry name" value="ATAXIN-10"/>
    <property type="match status" value="1"/>
</dbReference>